<organism evidence="1 2">
    <name type="scientific">Macrophomina phaseolina</name>
    <dbReference type="NCBI Taxonomy" id="35725"/>
    <lineage>
        <taxon>Eukaryota</taxon>
        <taxon>Fungi</taxon>
        <taxon>Dikarya</taxon>
        <taxon>Ascomycota</taxon>
        <taxon>Pezizomycotina</taxon>
        <taxon>Dothideomycetes</taxon>
        <taxon>Dothideomycetes incertae sedis</taxon>
        <taxon>Botryosphaeriales</taxon>
        <taxon>Botryosphaeriaceae</taxon>
        <taxon>Macrophomina</taxon>
    </lineage>
</organism>
<dbReference type="EMBL" id="JAGTJR010000011">
    <property type="protein sequence ID" value="KAH7052084.1"/>
    <property type="molecule type" value="Genomic_DNA"/>
</dbReference>
<reference evidence="1 2" key="1">
    <citation type="journal article" date="2021" name="Nat. Commun.">
        <title>Genetic determinants of endophytism in the Arabidopsis root mycobiome.</title>
        <authorList>
            <person name="Mesny F."/>
            <person name="Miyauchi S."/>
            <person name="Thiergart T."/>
            <person name="Pickel B."/>
            <person name="Atanasova L."/>
            <person name="Karlsson M."/>
            <person name="Huettel B."/>
            <person name="Barry K.W."/>
            <person name="Haridas S."/>
            <person name="Chen C."/>
            <person name="Bauer D."/>
            <person name="Andreopoulos W."/>
            <person name="Pangilinan J."/>
            <person name="LaButti K."/>
            <person name="Riley R."/>
            <person name="Lipzen A."/>
            <person name="Clum A."/>
            <person name="Drula E."/>
            <person name="Henrissat B."/>
            <person name="Kohler A."/>
            <person name="Grigoriev I.V."/>
            <person name="Martin F.M."/>
            <person name="Hacquard S."/>
        </authorList>
    </citation>
    <scope>NUCLEOTIDE SEQUENCE [LARGE SCALE GENOMIC DNA]</scope>
    <source>
        <strain evidence="1 2">MPI-SDFR-AT-0080</strain>
    </source>
</reference>
<gene>
    <name evidence="1" type="ORF">B0J12DRAFT_63343</name>
</gene>
<dbReference type="Proteomes" id="UP000774617">
    <property type="component" value="Unassembled WGS sequence"/>
</dbReference>
<protein>
    <submittedName>
        <fullName evidence="1">Uncharacterized protein</fullName>
    </submittedName>
</protein>
<evidence type="ECO:0000313" key="1">
    <source>
        <dbReference type="EMBL" id="KAH7052084.1"/>
    </source>
</evidence>
<evidence type="ECO:0000313" key="2">
    <source>
        <dbReference type="Proteomes" id="UP000774617"/>
    </source>
</evidence>
<keyword evidence="2" id="KW-1185">Reference proteome</keyword>
<name>A0ABQ8GCL5_9PEZI</name>
<comment type="caution">
    <text evidence="1">The sequence shown here is derived from an EMBL/GenBank/DDBJ whole genome shotgun (WGS) entry which is preliminary data.</text>
</comment>
<accession>A0ABQ8GCL5</accession>
<proteinExistence type="predicted"/>
<sequence>MAVRLTVGRTAPMTRPWLSQLGILAHCLALDSNVMRHERSVAGGQACCELCREHQHLLISVSLKRYLYLQISPSDWRYKHPGVKSSRFRFTMLRTLFCKAVDLIYLGATLAGEKHRIALIECTAILSNYLRHGLDDTGIATASQTQVGRVKLYWPGLAKLWLSFRVASACQTAWTS</sequence>